<feature type="signal peptide" evidence="1">
    <location>
        <begin position="1"/>
        <end position="18"/>
    </location>
</feature>
<dbReference type="AlphaFoldDB" id="A0A2N9YBV0"/>
<sequence>MKKLYFLVLCLWLPFSHATTISEPATLRETLPIDTIAYIRIPHLWGFLSAPKGSVLNDALKNDTHVQQILALQAGLYQNIIRSFSDDTAIEALLTRIHSPIEIVFLLPTGASPEQAKVLLTTKLSMASTEEVNAVFKGLADKMPDLKIITPLSDSGYGVMVANPFSIASYFDKNSQQLTLFAGTGVAVNTDALKKQLAQLQPSANHPMYALENRIDTSGQGFFYWTDTKKLMPLLQSMLPPEELTIYEEWGLLAMRSFAIGWGVSNGKGRFGIFADMPKAGYREYFPDVHNEFPIELAGKATLAATINVPALEIWQGLEKYWQAQKNEDGLAELTEAKKSFQENSGLDLEMVLGSFGPEVVFFVDDVGEFAAIRIRNPENWQKVLSHLVEKYQLSYETREINGKTYHHLSMPNMLNWATGAFSPNTDKSVEGLALSLVSYINTHYYWVEENNFLILAEVPQALQDRKQHDTQTTLQAWLAGEHRLTTDNSVLSLSGSIKNTPRYVYYTYLQLLNLIGDVAKTPVDLFALPSALNLNLPHEGTYAIQVDISDSLVGMELTFENNPFEFVLAMNSSSVAIVGVLAAIAIPAYQEYVHRAEEALGEVVPEEIPHEETQHEETPPTANLSSPIMEAMDLSSRVRVAAEDGYFSLGKLPTTAEIGIVTEGQYVKNIELLENGSGYGVYFKEDSGITGAIFLLYDVEKSLWTCHAEGIEPSELPESCQLETDAQ</sequence>
<organism evidence="2 3">
    <name type="scientific">Beggiatoa leptomitoformis</name>
    <dbReference type="NCBI Taxonomy" id="288004"/>
    <lineage>
        <taxon>Bacteria</taxon>
        <taxon>Pseudomonadati</taxon>
        <taxon>Pseudomonadota</taxon>
        <taxon>Gammaproteobacteria</taxon>
        <taxon>Thiotrichales</taxon>
        <taxon>Thiotrichaceae</taxon>
        <taxon>Beggiatoa</taxon>
    </lineage>
</organism>
<dbReference type="Gene3D" id="3.30.700.10">
    <property type="entry name" value="Glycoprotein, Type 4 Pilin"/>
    <property type="match status" value="1"/>
</dbReference>
<keyword evidence="1" id="KW-0732">Signal</keyword>
<dbReference type="OrthoDB" id="5918848at2"/>
<accession>A0A2N9YBV0</accession>
<evidence type="ECO:0000256" key="1">
    <source>
        <dbReference type="SAM" id="SignalP"/>
    </source>
</evidence>
<proteinExistence type="predicted"/>
<protein>
    <recommendedName>
        <fullName evidence="4">Pilin</fullName>
    </recommendedName>
</protein>
<dbReference type="EMBL" id="CP018889">
    <property type="protein sequence ID" value="AUI67931.1"/>
    <property type="molecule type" value="Genomic_DNA"/>
</dbReference>
<evidence type="ECO:0008006" key="4">
    <source>
        <dbReference type="Google" id="ProtNLM"/>
    </source>
</evidence>
<dbReference type="Proteomes" id="UP000234271">
    <property type="component" value="Chromosome"/>
</dbReference>
<name>A0A2N9YBV0_9GAMM</name>
<dbReference type="RefSeq" id="WP_062148320.1">
    <property type="nucleotide sequence ID" value="NZ_CP012373.2"/>
</dbReference>
<evidence type="ECO:0000313" key="2">
    <source>
        <dbReference type="EMBL" id="AUI67931.1"/>
    </source>
</evidence>
<dbReference type="KEGG" id="blep:AL038_02130"/>
<keyword evidence="3" id="KW-1185">Reference proteome</keyword>
<reference evidence="3" key="1">
    <citation type="submission" date="2016-12" db="EMBL/GenBank/DDBJ databases">
        <title>Complete Genome Sequence of Beggiatoa leptomitiformis D-401.</title>
        <authorList>
            <person name="Fomenkov A."/>
            <person name="Vincze T."/>
            <person name="Grabovich M."/>
            <person name="Anton B.P."/>
            <person name="Dubinina G."/>
            <person name="Orlova M."/>
            <person name="Belousova E."/>
            <person name="Roberts R.J."/>
        </authorList>
    </citation>
    <scope>NUCLEOTIDE SEQUENCE [LARGE SCALE GENOMIC DNA]</scope>
    <source>
        <strain evidence="3">D-401</strain>
    </source>
</reference>
<evidence type="ECO:0000313" key="3">
    <source>
        <dbReference type="Proteomes" id="UP000234271"/>
    </source>
</evidence>
<gene>
    <name evidence="2" type="ORF">BLE401_03910</name>
</gene>
<feature type="chain" id="PRO_5014776897" description="Pilin" evidence="1">
    <location>
        <begin position="19"/>
        <end position="728"/>
    </location>
</feature>